<dbReference type="PROSITE" id="PS51257">
    <property type="entry name" value="PROKAR_LIPOPROTEIN"/>
    <property type="match status" value="1"/>
</dbReference>
<dbReference type="SMART" id="SM00028">
    <property type="entry name" value="TPR"/>
    <property type="match status" value="2"/>
</dbReference>
<dbReference type="RefSeq" id="WP_168058917.1">
    <property type="nucleotide sequence ID" value="NZ_VTOW01000001.1"/>
</dbReference>
<sequence>MKMKSLSILFVLLALTGCYSSGGGGGASSAQIPAIMSPADIGNKDAAAKNNEGVDHLVQGHYDVAAPLFQEALGMKPDFAEAHFNLAIALDGKGDHAGATESFKKAKEFGGSNPKIAENDNLKKHLGM</sequence>
<name>A0A7X6DNZ6_9BACT</name>
<keyword evidence="5" id="KW-1185">Reference proteome</keyword>
<dbReference type="InterPro" id="IPR019734">
    <property type="entry name" value="TPR_rpt"/>
</dbReference>
<evidence type="ECO:0000313" key="5">
    <source>
        <dbReference type="Proteomes" id="UP000534783"/>
    </source>
</evidence>
<dbReference type="Proteomes" id="UP000534783">
    <property type="component" value="Unassembled WGS sequence"/>
</dbReference>
<feature type="signal peptide" evidence="3">
    <location>
        <begin position="1"/>
        <end position="20"/>
    </location>
</feature>
<evidence type="ECO:0000256" key="1">
    <source>
        <dbReference type="PROSITE-ProRule" id="PRU00339"/>
    </source>
</evidence>
<gene>
    <name evidence="4" type="ORF">MNODULE_08010</name>
</gene>
<dbReference type="PROSITE" id="PS50005">
    <property type="entry name" value="TPR"/>
    <property type="match status" value="1"/>
</dbReference>
<dbReference type="SUPFAM" id="SSF48452">
    <property type="entry name" value="TPR-like"/>
    <property type="match status" value="1"/>
</dbReference>
<accession>A0A7X6DNZ6</accession>
<evidence type="ECO:0000256" key="2">
    <source>
        <dbReference type="SAM" id="MobiDB-lite"/>
    </source>
</evidence>
<dbReference type="AlphaFoldDB" id="A0A7X6DNZ6"/>
<keyword evidence="1" id="KW-0802">TPR repeat</keyword>
<feature type="chain" id="PRO_5031474561" evidence="3">
    <location>
        <begin position="21"/>
        <end position="128"/>
    </location>
</feature>
<proteinExistence type="predicted"/>
<dbReference type="Gene3D" id="1.25.40.10">
    <property type="entry name" value="Tetratricopeptide repeat domain"/>
    <property type="match status" value="1"/>
</dbReference>
<evidence type="ECO:0000313" key="4">
    <source>
        <dbReference type="EMBL" id="NKE70679.1"/>
    </source>
</evidence>
<dbReference type="Pfam" id="PF13432">
    <property type="entry name" value="TPR_16"/>
    <property type="match status" value="1"/>
</dbReference>
<evidence type="ECO:0000256" key="3">
    <source>
        <dbReference type="SAM" id="SignalP"/>
    </source>
</evidence>
<comment type="caution">
    <text evidence="4">The sequence shown here is derived from an EMBL/GenBank/DDBJ whole genome shotgun (WGS) entry which is preliminary data.</text>
</comment>
<keyword evidence="3" id="KW-0732">Signal</keyword>
<organism evidence="4 5">
    <name type="scientific">Candidatus Manganitrophus noduliformans</name>
    <dbReference type="NCBI Taxonomy" id="2606439"/>
    <lineage>
        <taxon>Bacteria</taxon>
        <taxon>Pseudomonadati</taxon>
        <taxon>Nitrospirota</taxon>
        <taxon>Nitrospiria</taxon>
        <taxon>Candidatus Troglogloeales</taxon>
        <taxon>Candidatus Manganitrophaceae</taxon>
        <taxon>Candidatus Manganitrophus</taxon>
    </lineage>
</organism>
<feature type="compositionally biased region" description="Basic and acidic residues" evidence="2">
    <location>
        <begin position="117"/>
        <end position="128"/>
    </location>
</feature>
<dbReference type="InterPro" id="IPR011990">
    <property type="entry name" value="TPR-like_helical_dom_sf"/>
</dbReference>
<dbReference type="EMBL" id="VTOW01000001">
    <property type="protein sequence ID" value="NKE70679.1"/>
    <property type="molecule type" value="Genomic_DNA"/>
</dbReference>
<feature type="region of interest" description="Disordered" evidence="2">
    <location>
        <begin position="109"/>
        <end position="128"/>
    </location>
</feature>
<feature type="repeat" description="TPR" evidence="1">
    <location>
        <begin position="46"/>
        <end position="79"/>
    </location>
</feature>
<protein>
    <submittedName>
        <fullName evidence="4">Tetratricopeptide repeat protein</fullName>
    </submittedName>
</protein>
<reference evidence="4 5" key="1">
    <citation type="journal article" date="2020" name="Nature">
        <title>Bacterial chemolithoautotrophy via manganese oxidation.</title>
        <authorList>
            <person name="Yu H."/>
            <person name="Leadbetter J.R."/>
        </authorList>
    </citation>
    <scope>NUCLEOTIDE SEQUENCE [LARGE SCALE GENOMIC DNA]</scope>
    <source>
        <strain evidence="4 5">Mn-1</strain>
    </source>
</reference>